<dbReference type="PROSITE" id="PS50110">
    <property type="entry name" value="RESPONSE_REGULATORY"/>
    <property type="match status" value="1"/>
</dbReference>
<dbReference type="InterPro" id="IPR027417">
    <property type="entry name" value="P-loop_NTPase"/>
</dbReference>
<dbReference type="PANTHER" id="PTHR44591">
    <property type="entry name" value="STRESS RESPONSE REGULATOR PROTEIN 1"/>
    <property type="match status" value="1"/>
</dbReference>
<keyword evidence="6" id="KW-1185">Reference proteome</keyword>
<dbReference type="Gene3D" id="3.40.50.300">
    <property type="entry name" value="P-loop containing nucleotide triphosphate hydrolases"/>
    <property type="match status" value="1"/>
</dbReference>
<evidence type="ECO:0000256" key="3">
    <source>
        <dbReference type="PROSITE-ProRule" id="PRU00169"/>
    </source>
</evidence>
<accession>M1NFT4</accession>
<evidence type="ECO:0000259" key="4">
    <source>
        <dbReference type="PROSITE" id="PS50110"/>
    </source>
</evidence>
<gene>
    <name evidence="5" type="ordered locus">UWK_01944</name>
</gene>
<dbReference type="eggNOG" id="COG0745">
    <property type="taxonomic scope" value="Bacteria"/>
</dbReference>
<dbReference type="Pfam" id="PF13189">
    <property type="entry name" value="Cytidylate_kin2"/>
    <property type="match status" value="1"/>
</dbReference>
<dbReference type="HOGENOM" id="CLU_680991_0_0_7"/>
<dbReference type="KEGG" id="dsf:UWK_01944"/>
<feature type="domain" description="Response regulatory" evidence="4">
    <location>
        <begin position="280"/>
        <end position="394"/>
    </location>
</feature>
<dbReference type="EMBL" id="CP003985">
    <property type="protein sequence ID" value="AGF78494.1"/>
    <property type="molecule type" value="Genomic_DNA"/>
</dbReference>
<keyword evidence="5" id="KW-0238">DNA-binding</keyword>
<evidence type="ECO:0000256" key="2">
    <source>
        <dbReference type="ARBA" id="ARBA00023012"/>
    </source>
</evidence>
<organism evidence="5 6">
    <name type="scientific">Desulfocapsa sulfexigens (strain DSM 10523 / SB164P1)</name>
    <dbReference type="NCBI Taxonomy" id="1167006"/>
    <lineage>
        <taxon>Bacteria</taxon>
        <taxon>Pseudomonadati</taxon>
        <taxon>Thermodesulfobacteriota</taxon>
        <taxon>Desulfobulbia</taxon>
        <taxon>Desulfobulbales</taxon>
        <taxon>Desulfocapsaceae</taxon>
        <taxon>Desulfocapsa</taxon>
    </lineage>
</organism>
<dbReference type="Pfam" id="PF00072">
    <property type="entry name" value="Response_reg"/>
    <property type="match status" value="1"/>
</dbReference>
<evidence type="ECO:0000256" key="1">
    <source>
        <dbReference type="ARBA" id="ARBA00022553"/>
    </source>
</evidence>
<dbReference type="STRING" id="1167006.UWK_01944"/>
<protein>
    <submittedName>
        <fullName evidence="5">CheY-like receiver, AAA-type ATPase and DNA-binding domain-containing response regulator</fullName>
    </submittedName>
</protein>
<dbReference type="AlphaFoldDB" id="M1NFT4"/>
<dbReference type="SUPFAM" id="SSF52172">
    <property type="entry name" value="CheY-like"/>
    <property type="match status" value="1"/>
</dbReference>
<evidence type="ECO:0000313" key="5">
    <source>
        <dbReference type="EMBL" id="AGF78494.1"/>
    </source>
</evidence>
<feature type="modified residue" description="4-aspartylphosphate" evidence="3">
    <location>
        <position position="329"/>
    </location>
</feature>
<dbReference type="SMART" id="SM00448">
    <property type="entry name" value="REC"/>
    <property type="match status" value="1"/>
</dbReference>
<dbReference type="CDD" id="cd17536">
    <property type="entry name" value="REC_YesN-like"/>
    <property type="match status" value="1"/>
</dbReference>
<dbReference type="InterPro" id="IPR050595">
    <property type="entry name" value="Bact_response_regulator"/>
</dbReference>
<dbReference type="GO" id="GO:0000160">
    <property type="term" value="P:phosphorelay signal transduction system"/>
    <property type="evidence" value="ECO:0007669"/>
    <property type="project" value="UniProtKB-KW"/>
</dbReference>
<proteinExistence type="predicted"/>
<dbReference type="Gene3D" id="3.40.50.2300">
    <property type="match status" value="1"/>
</dbReference>
<dbReference type="InterPro" id="IPR011006">
    <property type="entry name" value="CheY-like_superfamily"/>
</dbReference>
<dbReference type="PANTHER" id="PTHR44591:SF14">
    <property type="entry name" value="PROTEIN PILG"/>
    <property type="match status" value="1"/>
</dbReference>
<dbReference type="GO" id="GO:0003677">
    <property type="term" value="F:DNA binding"/>
    <property type="evidence" value="ECO:0007669"/>
    <property type="project" value="UniProtKB-KW"/>
</dbReference>
<evidence type="ECO:0000313" key="6">
    <source>
        <dbReference type="Proteomes" id="UP000011721"/>
    </source>
</evidence>
<dbReference type="RefSeq" id="WP_015404185.1">
    <property type="nucleotide sequence ID" value="NC_020304.1"/>
</dbReference>
<dbReference type="InterPro" id="IPR001789">
    <property type="entry name" value="Sig_transdc_resp-reg_receiver"/>
</dbReference>
<sequence>MSSIALFNTIFVEEKKVREQLAAATDFRVVRDTDIISEVSQKYGIGEDKVERALYGPPSVFNTFTLERERITAYLKVVMAGHLKTSGVIYCGNIALLVPSAVTHVLRVGLFDKMSNRIQRAVGEGVTEKNAVKVIKKNDSSAAGWADYLYKKEITSNSLYDIVVPMGENSPESAVKLILENYNKPAVLEQDASRQAVNDMAVGAKVELALVEKGYTTEVRSTGGEITLLINKSVSNFQRLVNTLTEIAESVEGVAAVKVLPGQDYHVSVYRSQEFTLPPKVLLVDDEQEFVQTLSDRLNTRNYGSYPVFDGEQALELLVNELPDVMVLDLKMPGIGGVDVLRKTKEFNPDIKVIILTGHGSEEDRKVCMKLGAYAYLHKPVDIAQLTEIIDEAHGKVAAAKMAHI</sequence>
<keyword evidence="2" id="KW-0902">Two-component regulatory system</keyword>
<dbReference type="Proteomes" id="UP000011721">
    <property type="component" value="Chromosome"/>
</dbReference>
<name>M1NFT4_DESSD</name>
<reference evidence="6" key="1">
    <citation type="journal article" date="2013" name="Stand. Genomic Sci.">
        <title>Complete genome sequence of Desulfocapsa sulfexigens, a marine deltaproteobacterium specialized in disproportionating inorganic sulfur compounds.</title>
        <authorList>
            <person name="Finster K.W."/>
            <person name="Kjeldsen K.U."/>
            <person name="Kube M."/>
            <person name="Reinhardt R."/>
            <person name="Mussmann M."/>
            <person name="Amann R."/>
            <person name="Schreiber L."/>
        </authorList>
    </citation>
    <scope>NUCLEOTIDE SEQUENCE [LARGE SCALE GENOMIC DNA]</scope>
    <source>
        <strain evidence="6">DSM 10523 / SB164P1</strain>
    </source>
</reference>
<keyword evidence="1 3" id="KW-0597">Phosphoprotein</keyword>